<evidence type="ECO:0000256" key="1">
    <source>
        <dbReference type="SAM" id="MobiDB-lite"/>
    </source>
</evidence>
<comment type="caution">
    <text evidence="2">The sequence shown here is derived from an EMBL/GenBank/DDBJ whole genome shotgun (WGS) entry which is preliminary data.</text>
</comment>
<sequence>MTTTTSILKWMPKVGCGRYFNQLLRNFSDLMLVATIAEDGNVWRADDTVECAECRKRTSRGEVELVYMNERDRWDRLFEVAHAWDAFDIQGEGETSEEEAEEDFLIDNAETYAQFLQVCFCFLHRFDHYSSDKPEVSSAVGTKASEDVQSEVASVIDEDNQNKSPSPPPKPSFSQSPTKVKRKIIQQLAERTRSKRRR</sequence>
<feature type="region of interest" description="Disordered" evidence="1">
    <location>
        <begin position="134"/>
        <end position="182"/>
    </location>
</feature>
<evidence type="ECO:0000313" key="2">
    <source>
        <dbReference type="EMBL" id="KAF8914190.1"/>
    </source>
</evidence>
<reference evidence="2" key="1">
    <citation type="submission" date="2020-11" db="EMBL/GenBank/DDBJ databases">
        <authorList>
            <consortium name="DOE Joint Genome Institute"/>
            <person name="Ahrendt S."/>
            <person name="Riley R."/>
            <person name="Andreopoulos W."/>
            <person name="LaButti K."/>
            <person name="Pangilinan J."/>
            <person name="Ruiz-duenas F.J."/>
            <person name="Barrasa J.M."/>
            <person name="Sanchez-Garcia M."/>
            <person name="Camarero S."/>
            <person name="Miyauchi S."/>
            <person name="Serrano A."/>
            <person name="Linde D."/>
            <person name="Babiker R."/>
            <person name="Drula E."/>
            <person name="Ayuso-Fernandez I."/>
            <person name="Pacheco R."/>
            <person name="Padilla G."/>
            <person name="Ferreira P."/>
            <person name="Barriuso J."/>
            <person name="Kellner H."/>
            <person name="Castanera R."/>
            <person name="Alfaro M."/>
            <person name="Ramirez L."/>
            <person name="Pisabarro A.G."/>
            <person name="Kuo A."/>
            <person name="Tritt A."/>
            <person name="Lipzen A."/>
            <person name="He G."/>
            <person name="Yan M."/>
            <person name="Ng V."/>
            <person name="Cullen D."/>
            <person name="Martin F."/>
            <person name="Rosso M.-N."/>
            <person name="Henrissat B."/>
            <person name="Hibbett D."/>
            <person name="Martinez A.T."/>
            <person name="Grigoriev I.V."/>
        </authorList>
    </citation>
    <scope>NUCLEOTIDE SEQUENCE</scope>
    <source>
        <strain evidence="2">AH 44721</strain>
    </source>
</reference>
<evidence type="ECO:0000313" key="3">
    <source>
        <dbReference type="Proteomes" id="UP000724874"/>
    </source>
</evidence>
<dbReference type="EMBL" id="JADNYJ010000001">
    <property type="protein sequence ID" value="KAF8914190.1"/>
    <property type="molecule type" value="Genomic_DNA"/>
</dbReference>
<dbReference type="Proteomes" id="UP000724874">
    <property type="component" value="Unassembled WGS sequence"/>
</dbReference>
<dbReference type="AlphaFoldDB" id="A0A9P5TUH2"/>
<name>A0A9P5TUH2_GYMJU</name>
<keyword evidence="3" id="KW-1185">Reference proteome</keyword>
<proteinExistence type="predicted"/>
<dbReference type="OrthoDB" id="1923159at2759"/>
<gene>
    <name evidence="2" type="ORF">CPB84DRAFT_1742000</name>
</gene>
<organism evidence="2 3">
    <name type="scientific">Gymnopilus junonius</name>
    <name type="common">Spectacular rustgill mushroom</name>
    <name type="synonym">Gymnopilus spectabilis subsp. junonius</name>
    <dbReference type="NCBI Taxonomy" id="109634"/>
    <lineage>
        <taxon>Eukaryota</taxon>
        <taxon>Fungi</taxon>
        <taxon>Dikarya</taxon>
        <taxon>Basidiomycota</taxon>
        <taxon>Agaricomycotina</taxon>
        <taxon>Agaricomycetes</taxon>
        <taxon>Agaricomycetidae</taxon>
        <taxon>Agaricales</taxon>
        <taxon>Agaricineae</taxon>
        <taxon>Hymenogastraceae</taxon>
        <taxon>Gymnopilus</taxon>
    </lineage>
</organism>
<accession>A0A9P5TUH2</accession>
<protein>
    <submittedName>
        <fullName evidence="2">Uncharacterized protein</fullName>
    </submittedName>
</protein>